<dbReference type="PIRSF" id="PIRSF034303">
    <property type="entry name" value="DUF1694"/>
    <property type="match status" value="1"/>
</dbReference>
<gene>
    <name evidence="1" type="ORF">J2S13_000179</name>
</gene>
<dbReference type="SUPFAM" id="SSF160515">
    <property type="entry name" value="YueI-like"/>
    <property type="match status" value="1"/>
</dbReference>
<evidence type="ECO:0000313" key="1">
    <source>
        <dbReference type="EMBL" id="MDQ0213785.1"/>
    </source>
</evidence>
<dbReference type="AlphaFoldDB" id="A0AAJ1T2Q7"/>
<accession>A0AAJ1T2Q7</accession>
<comment type="caution">
    <text evidence="1">The sequence shown here is derived from an EMBL/GenBank/DDBJ whole genome shotgun (WGS) entry which is preliminary data.</text>
</comment>
<dbReference type="Gene3D" id="3.30.1330.30">
    <property type="match status" value="1"/>
</dbReference>
<dbReference type="RefSeq" id="WP_307255772.1">
    <property type="nucleotide sequence ID" value="NZ_JAUSUC010000001.1"/>
</dbReference>
<protein>
    <submittedName>
        <fullName evidence="1">Uncharacterized protein YueI</fullName>
    </submittedName>
</protein>
<reference evidence="1" key="1">
    <citation type="submission" date="2023-07" db="EMBL/GenBank/DDBJ databases">
        <title>Genomic Encyclopedia of Type Strains, Phase IV (KMG-IV): sequencing the most valuable type-strain genomes for metagenomic binning, comparative biology and taxonomic classification.</title>
        <authorList>
            <person name="Goeker M."/>
        </authorList>
    </citation>
    <scope>NUCLEOTIDE SEQUENCE</scope>
    <source>
        <strain evidence="1">DSM 23947</strain>
    </source>
</reference>
<dbReference type="Proteomes" id="UP001237207">
    <property type="component" value="Unassembled WGS sequence"/>
</dbReference>
<dbReference type="InterPro" id="IPR012543">
    <property type="entry name" value="DUF1694"/>
</dbReference>
<sequence>MNNPNVEDYLQNGIYGQKEIKPAERKKFLGTLRERVEGALTIGQVMKKEIYSEVKQWIQTNKDVQMLLNGNIDYSYLSKYTQLADQLKIRYTIVHNQEAETNVGLVITHPHAVEKESIWINESKEKKLQKKKSSSFFHKFIHFIKK</sequence>
<evidence type="ECO:0000313" key="2">
    <source>
        <dbReference type="Proteomes" id="UP001237207"/>
    </source>
</evidence>
<dbReference type="Pfam" id="PF07997">
    <property type="entry name" value="DUF1694"/>
    <property type="match status" value="1"/>
</dbReference>
<proteinExistence type="predicted"/>
<organism evidence="1 2">
    <name type="scientific">Oikeobacillus pervagus</name>
    <dbReference type="NCBI Taxonomy" id="1325931"/>
    <lineage>
        <taxon>Bacteria</taxon>
        <taxon>Bacillati</taxon>
        <taxon>Bacillota</taxon>
        <taxon>Bacilli</taxon>
        <taxon>Bacillales</taxon>
        <taxon>Bacillaceae</taxon>
        <taxon>Oikeobacillus</taxon>
    </lineage>
</organism>
<dbReference type="EMBL" id="JAUSUC010000001">
    <property type="protein sequence ID" value="MDQ0213785.1"/>
    <property type="molecule type" value="Genomic_DNA"/>
</dbReference>
<dbReference type="InterPro" id="IPR029064">
    <property type="entry name" value="Ribosomal_eL30-like_sf"/>
</dbReference>
<name>A0AAJ1T2Q7_9BACI</name>
<keyword evidence="2" id="KW-1185">Reference proteome</keyword>